<dbReference type="CDD" id="cd00078">
    <property type="entry name" value="HECTc"/>
    <property type="match status" value="1"/>
</dbReference>
<dbReference type="InterPro" id="IPR025527">
    <property type="entry name" value="HUWE1/Rev1_UBM"/>
</dbReference>
<dbReference type="GO" id="GO:0005737">
    <property type="term" value="C:cytoplasm"/>
    <property type="evidence" value="ECO:0007669"/>
    <property type="project" value="TreeGrafter"/>
</dbReference>
<dbReference type="Pfam" id="PF00627">
    <property type="entry name" value="UBA"/>
    <property type="match status" value="1"/>
</dbReference>
<evidence type="ECO:0000259" key="14">
    <source>
        <dbReference type="PROSITE" id="PS50237"/>
    </source>
</evidence>
<keyword evidence="7 11" id="KW-0833">Ubl conjugation pathway</keyword>
<feature type="region of interest" description="Disordered" evidence="12">
    <location>
        <begin position="2117"/>
        <end position="2287"/>
    </location>
</feature>
<accession>A0A1Y2CAM7</accession>
<feature type="compositionally biased region" description="Acidic residues" evidence="12">
    <location>
        <begin position="2203"/>
        <end position="2276"/>
    </location>
</feature>
<evidence type="ECO:0000259" key="13">
    <source>
        <dbReference type="PROSITE" id="PS50030"/>
    </source>
</evidence>
<feature type="domain" description="UBA" evidence="13">
    <location>
        <begin position="1334"/>
        <end position="1374"/>
    </location>
</feature>
<feature type="domain" description="HECT" evidence="14">
    <location>
        <begin position="3350"/>
        <end position="3686"/>
    </location>
</feature>
<dbReference type="SMART" id="SM00119">
    <property type="entry name" value="HECTc"/>
    <property type="match status" value="1"/>
</dbReference>
<dbReference type="Gene3D" id="3.30.2160.10">
    <property type="entry name" value="Hect, E3 ligase catalytic domain"/>
    <property type="match status" value="1"/>
</dbReference>
<feature type="active site" description="Glycyl thioester intermediate" evidence="11">
    <location>
        <position position="3653"/>
    </location>
</feature>
<name>A0A1Y2CAM7_9FUNG</name>
<feature type="compositionally biased region" description="Polar residues" evidence="12">
    <location>
        <begin position="2986"/>
        <end position="3003"/>
    </location>
</feature>
<evidence type="ECO:0000256" key="6">
    <source>
        <dbReference type="ARBA" id="ARBA00022679"/>
    </source>
</evidence>
<feature type="region of interest" description="Disordered" evidence="12">
    <location>
        <begin position="2078"/>
        <end position="2097"/>
    </location>
</feature>
<dbReference type="PANTHER" id="PTHR11254">
    <property type="entry name" value="HECT DOMAIN UBIQUITIN-PROTEIN LIGASE"/>
    <property type="match status" value="1"/>
</dbReference>
<feature type="region of interest" description="Disordered" evidence="12">
    <location>
        <begin position="1017"/>
        <end position="1040"/>
    </location>
</feature>
<comment type="catalytic activity">
    <reaction evidence="1">
        <text>S-ubiquitinyl-[E2 ubiquitin-conjugating enzyme]-L-cysteine + [acceptor protein]-L-lysine = [E2 ubiquitin-conjugating enzyme]-L-cysteine + N(6)-ubiquitinyl-[acceptor protein]-L-lysine.</text>
        <dbReference type="EC" id="2.3.2.26"/>
    </reaction>
</comment>
<dbReference type="GO" id="GO:0061630">
    <property type="term" value="F:ubiquitin protein ligase activity"/>
    <property type="evidence" value="ECO:0007669"/>
    <property type="project" value="UniProtKB-EC"/>
</dbReference>
<evidence type="ECO:0000256" key="11">
    <source>
        <dbReference type="PROSITE-ProRule" id="PRU00104"/>
    </source>
</evidence>
<evidence type="ECO:0000256" key="8">
    <source>
        <dbReference type="ARBA" id="ARBA00022816"/>
    </source>
</evidence>
<feature type="compositionally biased region" description="Acidic residues" evidence="12">
    <location>
        <begin position="2117"/>
        <end position="2164"/>
    </location>
</feature>
<comment type="similarity">
    <text evidence="10">Belongs to the UPL family. TOM1/PTR1 subfamily.</text>
</comment>
<feature type="compositionally biased region" description="Polar residues" evidence="12">
    <location>
        <begin position="2567"/>
        <end position="2583"/>
    </location>
</feature>
<gene>
    <name evidence="15" type="ORF">BCR33DRAFT_850734</name>
</gene>
<dbReference type="Gene3D" id="3.30.2410.10">
    <property type="entry name" value="Hect, E3 ligase catalytic domain"/>
    <property type="match status" value="1"/>
</dbReference>
<evidence type="ECO:0000256" key="2">
    <source>
        <dbReference type="ARBA" id="ARBA00004123"/>
    </source>
</evidence>
<dbReference type="InterPro" id="IPR015940">
    <property type="entry name" value="UBA"/>
</dbReference>
<evidence type="ECO:0000313" key="15">
    <source>
        <dbReference type="EMBL" id="ORY44089.1"/>
    </source>
</evidence>
<dbReference type="Gene3D" id="1.10.8.10">
    <property type="entry name" value="DNA helicase RuvA subunit, C-terminal domain"/>
    <property type="match status" value="1"/>
</dbReference>
<dbReference type="UniPathway" id="UPA00143"/>
<keyword evidence="6" id="KW-0808">Transferase</keyword>
<evidence type="ECO:0000256" key="9">
    <source>
        <dbReference type="ARBA" id="ARBA00023242"/>
    </source>
</evidence>
<evidence type="ECO:0000256" key="1">
    <source>
        <dbReference type="ARBA" id="ARBA00000885"/>
    </source>
</evidence>
<keyword evidence="9" id="KW-0539">Nucleus</keyword>
<dbReference type="FunFam" id="3.30.2160.10:FF:000001">
    <property type="entry name" value="E3 ubiquitin-protein ligase NEDD4-like"/>
    <property type="match status" value="1"/>
</dbReference>
<feature type="region of interest" description="Disordered" evidence="12">
    <location>
        <begin position="2629"/>
        <end position="2655"/>
    </location>
</feature>
<dbReference type="InterPro" id="IPR009060">
    <property type="entry name" value="UBA-like_sf"/>
</dbReference>
<feature type="compositionally biased region" description="Basic and acidic residues" evidence="12">
    <location>
        <begin position="2497"/>
        <end position="2551"/>
    </location>
</feature>
<feature type="compositionally biased region" description="Polar residues" evidence="12">
    <location>
        <begin position="1459"/>
        <end position="1468"/>
    </location>
</feature>
<dbReference type="PROSITE" id="PS50237">
    <property type="entry name" value="HECT"/>
    <property type="match status" value="1"/>
</dbReference>
<dbReference type="GO" id="GO:0051028">
    <property type="term" value="P:mRNA transport"/>
    <property type="evidence" value="ECO:0007669"/>
    <property type="project" value="UniProtKB-KW"/>
</dbReference>
<dbReference type="Pfam" id="PF00632">
    <property type="entry name" value="HECT"/>
    <property type="match status" value="1"/>
</dbReference>
<dbReference type="SMART" id="SM00165">
    <property type="entry name" value="UBA"/>
    <property type="match status" value="1"/>
</dbReference>
<evidence type="ECO:0000256" key="3">
    <source>
        <dbReference type="ARBA" id="ARBA00004906"/>
    </source>
</evidence>
<dbReference type="Pfam" id="PF14377">
    <property type="entry name" value="UBM"/>
    <property type="match status" value="3"/>
</dbReference>
<dbReference type="Pfam" id="PF06012">
    <property type="entry name" value="DUF908"/>
    <property type="match status" value="1"/>
</dbReference>
<evidence type="ECO:0000256" key="12">
    <source>
        <dbReference type="SAM" id="MobiDB-lite"/>
    </source>
</evidence>
<dbReference type="OrthoDB" id="8068875at2759"/>
<feature type="region of interest" description="Disordered" evidence="12">
    <location>
        <begin position="2497"/>
        <end position="2587"/>
    </location>
</feature>
<reference evidence="15 16" key="1">
    <citation type="submission" date="2016-07" db="EMBL/GenBank/DDBJ databases">
        <title>Pervasive Adenine N6-methylation of Active Genes in Fungi.</title>
        <authorList>
            <consortium name="DOE Joint Genome Institute"/>
            <person name="Mondo S.J."/>
            <person name="Dannebaum R.O."/>
            <person name="Kuo R.C."/>
            <person name="Labutti K."/>
            <person name="Haridas S."/>
            <person name="Kuo A."/>
            <person name="Salamov A."/>
            <person name="Ahrendt S.R."/>
            <person name="Lipzen A."/>
            <person name="Sullivan W."/>
            <person name="Andreopoulos W.B."/>
            <person name="Clum A."/>
            <person name="Lindquist E."/>
            <person name="Daum C."/>
            <person name="Ramamoorthy G.K."/>
            <person name="Gryganskyi A."/>
            <person name="Culley D."/>
            <person name="Magnuson J.K."/>
            <person name="James T.Y."/>
            <person name="O'Malley M.A."/>
            <person name="Stajich J.E."/>
            <person name="Spatafora J.W."/>
            <person name="Visel A."/>
            <person name="Grigoriev I.V."/>
        </authorList>
    </citation>
    <scope>NUCLEOTIDE SEQUENCE [LARGE SCALE GENOMIC DNA]</scope>
    <source>
        <strain evidence="15 16">JEL800</strain>
    </source>
</reference>
<dbReference type="InterPro" id="IPR000569">
    <property type="entry name" value="HECT_dom"/>
</dbReference>
<keyword evidence="16" id="KW-1185">Reference proteome</keyword>
<dbReference type="InterPro" id="IPR010309">
    <property type="entry name" value="E3_Ub_ligase_DUF908"/>
</dbReference>
<comment type="caution">
    <text evidence="15">The sequence shown here is derived from an EMBL/GenBank/DDBJ whole genome shotgun (WGS) entry which is preliminary data.</text>
</comment>
<dbReference type="EMBL" id="MCGO01000023">
    <property type="protein sequence ID" value="ORY44089.1"/>
    <property type="molecule type" value="Genomic_DNA"/>
</dbReference>
<proteinExistence type="inferred from homology"/>
<dbReference type="SUPFAM" id="SSF46934">
    <property type="entry name" value="UBA-like"/>
    <property type="match status" value="1"/>
</dbReference>
<dbReference type="STRING" id="329046.A0A1Y2CAM7"/>
<evidence type="ECO:0000313" key="16">
    <source>
        <dbReference type="Proteomes" id="UP000193642"/>
    </source>
</evidence>
<dbReference type="SUPFAM" id="SSF56204">
    <property type="entry name" value="Hect, E3 ligase catalytic domain"/>
    <property type="match status" value="1"/>
</dbReference>
<dbReference type="Pfam" id="PF06025">
    <property type="entry name" value="DUF913"/>
    <property type="match status" value="1"/>
</dbReference>
<evidence type="ECO:0000256" key="10">
    <source>
        <dbReference type="ARBA" id="ARBA00034494"/>
    </source>
</evidence>
<dbReference type="GO" id="GO:0000209">
    <property type="term" value="P:protein polyubiquitination"/>
    <property type="evidence" value="ECO:0007669"/>
    <property type="project" value="TreeGrafter"/>
</dbReference>
<feature type="region of interest" description="Disordered" evidence="12">
    <location>
        <begin position="1380"/>
        <end position="1422"/>
    </location>
</feature>
<dbReference type="FunFam" id="3.30.2410.10:FF:000004">
    <property type="entry name" value="E3 ubiquitin-protein ligase HUWE1, variant"/>
    <property type="match status" value="1"/>
</dbReference>
<feature type="compositionally biased region" description="Low complexity" evidence="12">
    <location>
        <begin position="1380"/>
        <end position="1419"/>
    </location>
</feature>
<dbReference type="FunFam" id="3.90.1750.10:FF:000003">
    <property type="entry name" value="E3 ubiquitin-protein ligase UPL1"/>
    <property type="match status" value="1"/>
</dbReference>
<feature type="region of interest" description="Disordered" evidence="12">
    <location>
        <begin position="2976"/>
        <end position="3007"/>
    </location>
</feature>
<keyword evidence="5" id="KW-0813">Transport</keyword>
<dbReference type="GO" id="GO:0006511">
    <property type="term" value="P:ubiquitin-dependent protein catabolic process"/>
    <property type="evidence" value="ECO:0007669"/>
    <property type="project" value="TreeGrafter"/>
</dbReference>
<comment type="subcellular location">
    <subcellularLocation>
        <location evidence="2">Nucleus</location>
    </subcellularLocation>
</comment>
<dbReference type="GO" id="GO:0005634">
    <property type="term" value="C:nucleus"/>
    <property type="evidence" value="ECO:0007669"/>
    <property type="project" value="UniProtKB-SubCell"/>
</dbReference>
<dbReference type="InterPro" id="IPR035983">
    <property type="entry name" value="Hect_E3_ubiquitin_ligase"/>
</dbReference>
<evidence type="ECO:0000256" key="5">
    <source>
        <dbReference type="ARBA" id="ARBA00022448"/>
    </source>
</evidence>
<dbReference type="EC" id="2.3.2.26" evidence="4"/>
<feature type="region of interest" description="Disordered" evidence="12">
    <location>
        <begin position="1451"/>
        <end position="1496"/>
    </location>
</feature>
<dbReference type="InterPro" id="IPR010314">
    <property type="entry name" value="E3_Ub_ligase_DUF913"/>
</dbReference>
<dbReference type="PANTHER" id="PTHR11254:SF67">
    <property type="entry name" value="E3 UBIQUITIN-PROTEIN LIGASE HUWE1"/>
    <property type="match status" value="1"/>
</dbReference>
<protein>
    <recommendedName>
        <fullName evidence="4">HECT-type E3 ubiquitin transferase</fullName>
        <ecNumber evidence="4">2.3.2.26</ecNumber>
    </recommendedName>
</protein>
<comment type="pathway">
    <text evidence="3">Protein modification; protein ubiquitination.</text>
</comment>
<sequence>MAPIPPKKTLPKRLSPLDAGLDTFATLFASATAAELPGLAAKFESTPIPKSDLHHWIAVLNHFDSLLKDFVEANTNLNATTLGVAQSTSEKPSTATEDAIVAILTVSRILWDNCTSRTLYASYEHVMALLYSPSLPILNAALLFLTRPPQRQSKPKAAKLALAPAHDRLTILAQRWGSKEDSLDLGSVLKQLREEVEGGSMEEELEGVFSFQFYYSAATTASNTGTLESVPPTPAVTSSSSLVSGGATPVVAAAVDYSFPSTPTGKSFLPLTTSAFSTPSQQPRHAQGNVKEKREGLVNIHVPNVYQSGLTEKEFIDWVVKEYGVPESQWFGVVHRVRVAFARKNRRVREELLRARVLALCVCACLLPEDVCQSKFFLYEPDLPAVLAEIAGAPVGLGIDYNLQAAALYALESFSRHKSKAMEILTALGAAVNHGILVSITRRVIHLLESPEVESPDVNEFIDAYFSLLSQFVNSNHGGAMLVSSGIVGVIVKSFGVTGGSVGQMKNISRFVTFLDLMIYNFPTAFGPFTAAGGVDLMVSRIKIEVNVCSELKKSSGKATLNDISFTHVAFLRALLKYVMHMMQISGMADQLRNLIETTLPSSVLKVFEDCLFYGANVFGLAINIMSTFIHNEPASLPILQEMKMPQTLLDLAYTGTYPLSAEVISALPSAFGAMCLNQSGLDAFTATNPLPRYLHLLIDLDPLARAAFLDRDMPSVIGGAVDELVRHHPSLKEGALTSVIDVLKEILAIGAEQREDEAHVWRLRGVRQDVEMRDSSQDDPMVTSQVVDDHGAEDKKESRVGILIDVFARFLEGLFQNPTHSKEFIKLGGIELLVNIYSLPGLPVDFALSSSAGYSLVFLFRVLIESGKEQVIPVVQDSLIKALENVQEFVTRESVDASWSLKCIDFTDGTVETSIHAQQTFRAFIHLEALIRLTADMFSSHHHSHSKSVHSVILSFTGEKGVKILPQLAALHRSCLLEAATLKNAVPKTWYDTNPKKPATVSAAALSRQVSSANLPGPGPVLDDGASDHHLDASEEDPSVPQDYRMMNTYYFKEFFSQIPNLLTTMYQSVVRVLTTKTISKEEHRKPAAEVIHEIALAVNGSLQWKLVDGLTPALRLAYLGSVMTVVEGMVTDKRQMGCLQTSWVSAFDKCGGIEAFIDLVGDLWSSITVTFDVEGTEEQKEFLVSQIGLLERGLRVLSTLVDMKATLNSPFTFAIHGKVKDKSASDYFDGHEHLVRMRCRVFPIVQGIWSSKTANLFMSGKPGSSLWKPVMASIMQILKADGEVSTAPASSSGGARDLLSGLGGAGIGMSPFAQALFGRSGGAAAVPPAAVVPDPDRVNQLIDMGYPRGAAEQALIRCGNNLLRAVDYILSHPALIHSSQPSSSSTVTPATAAVPTTPATGTSIDVAVSSGSGTSSSAPPVLADLAQRENNDEEMDEQEVLAQAMAMSMTSEDAPVTASTNITSSAMDVGTPVDSVTGMEDVTPTKSTSEAKGKEKLIEKSDLDNLNDLRTEFLKNCTNRCLELAGIIDFITFDLKDVLCLVGRNNMNEVASSLFAKVTKSLNPECDESQLSLELHLVALMLNDSSFRSCQHESKRPFFDEMINYFVNSVKSMNKLSATVPKWLPSAILIVEVIISDWEDKISGAKGVEDNNIQTKSISVLQSVMCLLEVDTLDSDSLHACLRVLVRLTRSHLVACTLVEGQGLNLLFKNGRLGEFPAQLSLVSVILRHIVESKTVLAKTMESEISNWFKTARSKDMNSFVKGNAPLVCRNAEIFKQVVLANYCIAPNMNVELAEELHKSLGVGEKDLSKALIQFLISELLDMATTSIPATTKDEEEKLTKALHFRRGYLLQALSELVGSYNVCKNHVAAFTRGSAKPFSTPNVKQSARHPLIHHLLTDLLPLTVKEAEVDPASKYKLMESTWSAALITQLCTGPSVYDDKTLNDEHQSTCKTVVDALSRSIKDALASTENADARYGRFLGLADVTLQILNIRYAPQLNKIPASQNPILAATKILAEIDPYHPRAKTLTTAVLKPLELLTKMAVKIAKLPVNSDKPVMSSTKKTPSNKMIIVDVESDLQSSEDEGAGLGESENEEISNIYRNSSLGMYHANPEDIEMDDVSDSDDGDDEEDQFDDFSDDEFSGEEGDAEEDSDNSDPEDDMEIVVPQPYHGAHEEFDSTDNEASQGETDAEMGEDNSSGYEDIDEGEIEIQSGAEDDDNADDDEEEDNGIDDREEHDDPEEDGAEEDGEGEDDYNEDNSEDDDDDLVIPFDEADGQLSDEGGNDRNRRRRIWDAVADGFEGGDLFDRPIPLNRPPVPQEEAHPLLINNQHLTVSTNTNRSNATSGRGLIPSLQSGQMDLHSFIQTLVGPQAIEQIQELEREGQPFSIEVQSNGRPIGDIRDLFRRGGGDPAVASELLLQSAEPNSEERTTVALHTATIQTSQQRYVYEARLLFGAEYTDAAMTAVDSTLALLLPAALEERKVKEKEDAERRLREQEERRLAEEKRRKAEEEATRLKAEEEERERARVEAEEEAKRLAKEENDRLQREEENGNAMEGVSTDAAAATTRSQENGSSSEQQAQSPVPEPPARIFVEIDGQQVDISDSGIDPEFLLALPDDLRAEVLNQHLQEQRQQQRSQSGAAPVTVDNPDMSEFLNALPPDIRNEVLQQQRRPPATNRTAQATGPAEVDPAAFLAGLDPNLRQAVMLGQDNEFLGNLPPAVMAEANAAMRSMARLRQGISNLTRRVVGGASEDGTLTPPAKVLKKSTRDVVQLVEKPALFTLLRLLFVPEPANKETLNRLLLNLCENSKSRLDLISIFLSILWDGNADFVLLDKNFAQMSLKAKGKQQGMAPGKSNVTTSNVQPFEAIPNLIVQRCLETLIFLVGSNDQIVVFFLHENEQFASTFGKYRPQLSKKGKGKEKTTAVTNVYPVVVLLSLVERPIFLSNPVLLEQLVQLLTFVLRPISSLGAKAKDAGNLVDTPRGASDSQNTSSNEPSSTQSENPPVIPAGAELAEDVLKVPMIPDQYVRAIVQVLTVGECSIKTFQYTLSMIQHLVPLNNNREIITNELIGHSQSLGNSIVADLNDVAAMLATSTIDVDVNSGPLAKFSNAASQQAKFLRVLKTLDYIHSKLAQSMREKEKVTSAIKAAIAGKSSGPTPMDAESESSSKLSIEENMAAIYNKIDVAGLWHALGNVMGIVSENEDLTRVGTVLLPLIEAFMVISKPFVSHKGVAAAPAITARLTHSSSALAMSITKDKDTRQLTHEELFNNFTEEHKKILNVMVRNNPTLMNGSFSLLIQNPKVLEFDNKRTYFTQQLHKKAGHVHYGSLPLNVRRAQVFEDSYHQLHGRSGDEIKFGKLNIRFHDEEGVDAGGVTREFFQVLARQMFNPDYALFKPSAVDKVTYQPNRSSWINPDHLLYFRFVGRIIGKAIYDGRLLDAYFTRSFYKCMLEAPVDWKDMEAIDPSFHKSLQWILENDITDVMDLTFSTEVEEFGVEKIIDLKENGRNIAVTDENKKEYVSLITEQRLTKAIQEQINAFLGGFHDIIPKDLIKIFNEQELELLISGLPDIDIDDMKNNTEYQNYTQSSPQIQWFWRAVRSFSQEERAKLIQFATGTSKVPLEGFKALEGSNGIQKFQIHKDFASKLRLPSAHTCFNQIDLPEYDCYEDLRANLLTAISECATGFGFV</sequence>
<organism evidence="15 16">
    <name type="scientific">Rhizoclosmatium globosum</name>
    <dbReference type="NCBI Taxonomy" id="329046"/>
    <lineage>
        <taxon>Eukaryota</taxon>
        <taxon>Fungi</taxon>
        <taxon>Fungi incertae sedis</taxon>
        <taxon>Chytridiomycota</taxon>
        <taxon>Chytridiomycota incertae sedis</taxon>
        <taxon>Chytridiomycetes</taxon>
        <taxon>Chytridiales</taxon>
        <taxon>Chytriomycetaceae</taxon>
        <taxon>Rhizoclosmatium</taxon>
    </lineage>
</organism>
<dbReference type="InterPro" id="IPR050409">
    <property type="entry name" value="E3_ubiq-protein_ligase"/>
</dbReference>
<keyword evidence="8" id="KW-0509">mRNA transport</keyword>
<evidence type="ECO:0000256" key="4">
    <source>
        <dbReference type="ARBA" id="ARBA00012485"/>
    </source>
</evidence>
<dbReference type="Gene3D" id="3.90.1750.10">
    <property type="entry name" value="Hect, E3 ligase catalytic domains"/>
    <property type="match status" value="1"/>
</dbReference>
<dbReference type="PROSITE" id="PS50030">
    <property type="entry name" value="UBA"/>
    <property type="match status" value="1"/>
</dbReference>
<dbReference type="CDD" id="cd14297">
    <property type="entry name" value="UBA2_spUBP14_like"/>
    <property type="match status" value="1"/>
</dbReference>
<dbReference type="FunFam" id="3.90.1750.10:FF:000026">
    <property type="entry name" value="E3 ubiquitin-protein ligase HACE1"/>
    <property type="match status" value="1"/>
</dbReference>
<evidence type="ECO:0000256" key="7">
    <source>
        <dbReference type="ARBA" id="ARBA00022786"/>
    </source>
</evidence>
<dbReference type="Proteomes" id="UP000193642">
    <property type="component" value="Unassembled WGS sequence"/>
</dbReference>